<keyword evidence="6" id="KW-0175">Coiled coil</keyword>
<proteinExistence type="predicted"/>
<accession>A0A1D8JF46</accession>
<evidence type="ECO:0000256" key="6">
    <source>
        <dbReference type="SAM" id="Coils"/>
    </source>
</evidence>
<dbReference type="PANTHER" id="PTHR47245:SF1">
    <property type="entry name" value="FOLDASE PROTEIN PRSA"/>
    <property type="match status" value="1"/>
</dbReference>
<sequence>MNYKKIFISFFAGALALSLAACSGEEKAKKDEASEEQVHVDEIQAKLAEQQVDKNDIVAVVNNEEINGERYNAVLMSIQTHMQQTGQDPSSKEAAEQIKAQTLDTLVNQTLLLQQAKTEEINASQDEIEAEYEAYVQQFGDEKTLEEALKQENMDVDNLKEQISEFITSNKYQEKIAPAEDVSDETIEEYYEQLVAQTEDGEQELPPLEELSEKIKQIIQQEEQQKKLVAHIEKLKEDAKIELKI</sequence>
<dbReference type="InterPro" id="IPR050245">
    <property type="entry name" value="PrsA_foldase"/>
</dbReference>
<feature type="coiled-coil region" evidence="6">
    <location>
        <begin position="208"/>
        <end position="238"/>
    </location>
</feature>
<dbReference type="KEGG" id="surl:BI350_07070"/>
<dbReference type="PROSITE" id="PS51257">
    <property type="entry name" value="PROKAR_LIPOPROTEIN"/>
    <property type="match status" value="1"/>
</dbReference>
<dbReference type="Pfam" id="PF13624">
    <property type="entry name" value="SurA_N_3"/>
    <property type="match status" value="1"/>
</dbReference>
<evidence type="ECO:0000256" key="5">
    <source>
        <dbReference type="ARBA" id="ARBA00023235"/>
    </source>
</evidence>
<keyword evidence="5" id="KW-0413">Isomerase</keyword>
<dbReference type="GO" id="GO:0003755">
    <property type="term" value="F:peptidyl-prolyl cis-trans isomerase activity"/>
    <property type="evidence" value="ECO:0007669"/>
    <property type="project" value="UniProtKB-KW"/>
</dbReference>
<evidence type="ECO:0000256" key="7">
    <source>
        <dbReference type="SAM" id="SignalP"/>
    </source>
</evidence>
<feature type="signal peptide" evidence="7">
    <location>
        <begin position="1"/>
        <end position="23"/>
    </location>
</feature>
<keyword evidence="9" id="KW-1185">Reference proteome</keyword>
<evidence type="ECO:0000256" key="4">
    <source>
        <dbReference type="ARBA" id="ARBA00023110"/>
    </source>
</evidence>
<reference evidence="8 9" key="1">
    <citation type="submission" date="2016-09" db="EMBL/GenBank/DDBJ databases">
        <title>Complete genome sequence of the Lysinibacillus sphaericus LMG 22257, a specie of Bacillus with ureolytic activity that can effectively biodeposit calcium carbonate.</title>
        <authorList>
            <person name="Yan W."/>
        </authorList>
    </citation>
    <scope>NUCLEOTIDE SEQUENCE [LARGE SCALE GENOMIC DNA]</scope>
    <source>
        <strain evidence="8 9">LMG 22257</strain>
    </source>
</reference>
<feature type="chain" id="PRO_5039318433" description="peptidylprolyl isomerase" evidence="7">
    <location>
        <begin position="24"/>
        <end position="245"/>
    </location>
</feature>
<gene>
    <name evidence="8" type="ORF">BI350_07070</name>
</gene>
<dbReference type="PANTHER" id="PTHR47245">
    <property type="entry name" value="PEPTIDYLPROLYL ISOMERASE"/>
    <property type="match status" value="1"/>
</dbReference>
<evidence type="ECO:0000256" key="3">
    <source>
        <dbReference type="ARBA" id="ARBA00022729"/>
    </source>
</evidence>
<dbReference type="Proteomes" id="UP000185746">
    <property type="component" value="Chromosome"/>
</dbReference>
<keyword evidence="4" id="KW-0697">Rotamase</keyword>
<evidence type="ECO:0000313" key="8">
    <source>
        <dbReference type="EMBL" id="AOV07325.1"/>
    </source>
</evidence>
<dbReference type="AlphaFoldDB" id="A0A1D8JF46"/>
<evidence type="ECO:0000313" key="9">
    <source>
        <dbReference type="Proteomes" id="UP000185746"/>
    </source>
</evidence>
<dbReference type="Gene3D" id="1.10.4030.10">
    <property type="entry name" value="Porin chaperone SurA, peptide-binding domain"/>
    <property type="match status" value="1"/>
</dbReference>
<dbReference type="EC" id="5.2.1.8" evidence="2"/>
<protein>
    <recommendedName>
        <fullName evidence="2">peptidylprolyl isomerase</fullName>
        <ecNumber evidence="2">5.2.1.8</ecNumber>
    </recommendedName>
</protein>
<organism evidence="8 9">
    <name type="scientific">Sporosarcina ureilytica</name>
    <dbReference type="NCBI Taxonomy" id="298596"/>
    <lineage>
        <taxon>Bacteria</taxon>
        <taxon>Bacillati</taxon>
        <taxon>Bacillota</taxon>
        <taxon>Bacilli</taxon>
        <taxon>Bacillales</taxon>
        <taxon>Caryophanaceae</taxon>
        <taxon>Sporosarcina</taxon>
    </lineage>
</organism>
<evidence type="ECO:0000256" key="1">
    <source>
        <dbReference type="ARBA" id="ARBA00000971"/>
    </source>
</evidence>
<dbReference type="EMBL" id="CP017560">
    <property type="protein sequence ID" value="AOV07325.1"/>
    <property type="molecule type" value="Genomic_DNA"/>
</dbReference>
<dbReference type="SUPFAM" id="SSF109998">
    <property type="entry name" value="Triger factor/SurA peptide-binding domain-like"/>
    <property type="match status" value="1"/>
</dbReference>
<dbReference type="RefSeq" id="WP_075527456.1">
    <property type="nucleotide sequence ID" value="NZ_CP017560.1"/>
</dbReference>
<comment type="catalytic activity">
    <reaction evidence="1">
        <text>[protein]-peptidylproline (omega=180) = [protein]-peptidylproline (omega=0)</text>
        <dbReference type="Rhea" id="RHEA:16237"/>
        <dbReference type="Rhea" id="RHEA-COMP:10747"/>
        <dbReference type="Rhea" id="RHEA-COMP:10748"/>
        <dbReference type="ChEBI" id="CHEBI:83833"/>
        <dbReference type="ChEBI" id="CHEBI:83834"/>
        <dbReference type="EC" id="5.2.1.8"/>
    </reaction>
</comment>
<keyword evidence="3 7" id="KW-0732">Signal</keyword>
<evidence type="ECO:0000256" key="2">
    <source>
        <dbReference type="ARBA" id="ARBA00013194"/>
    </source>
</evidence>
<dbReference type="InterPro" id="IPR027304">
    <property type="entry name" value="Trigger_fact/SurA_dom_sf"/>
</dbReference>
<name>A0A1D8JF46_9BACL</name>